<dbReference type="PROSITE" id="PS50181">
    <property type="entry name" value="FBOX"/>
    <property type="match status" value="2"/>
</dbReference>
<comment type="caution">
    <text evidence="2">The sequence shown here is derived from an EMBL/GenBank/DDBJ whole genome shotgun (WGS) entry which is preliminary data.</text>
</comment>
<reference evidence="2" key="1">
    <citation type="submission" date="2021-02" db="EMBL/GenBank/DDBJ databases">
        <authorList>
            <person name="Nowell W R."/>
        </authorList>
    </citation>
    <scope>NUCLEOTIDE SEQUENCE</scope>
</reference>
<dbReference type="InterPro" id="IPR032675">
    <property type="entry name" value="LRR_dom_sf"/>
</dbReference>
<evidence type="ECO:0000313" key="2">
    <source>
        <dbReference type="EMBL" id="CAF1255020.1"/>
    </source>
</evidence>
<dbReference type="AlphaFoldDB" id="A0A815AF34"/>
<accession>A0A815AF34</accession>
<dbReference type="PROSITE" id="PS51257">
    <property type="entry name" value="PROKAR_LIPOPROTEIN"/>
    <property type="match status" value="1"/>
</dbReference>
<feature type="domain" description="F-box" evidence="1">
    <location>
        <begin position="584"/>
        <end position="631"/>
    </location>
</feature>
<feature type="domain" description="F-box" evidence="1">
    <location>
        <begin position="22"/>
        <end position="69"/>
    </location>
</feature>
<gene>
    <name evidence="2" type="ORF">IZO911_LOCUS31562</name>
</gene>
<proteinExistence type="predicted"/>
<evidence type="ECO:0000259" key="1">
    <source>
        <dbReference type="PROSITE" id="PS50181"/>
    </source>
</evidence>
<organism evidence="2 3">
    <name type="scientific">Adineta steineri</name>
    <dbReference type="NCBI Taxonomy" id="433720"/>
    <lineage>
        <taxon>Eukaryota</taxon>
        <taxon>Metazoa</taxon>
        <taxon>Spiralia</taxon>
        <taxon>Gnathifera</taxon>
        <taxon>Rotifera</taxon>
        <taxon>Eurotatoria</taxon>
        <taxon>Bdelloidea</taxon>
        <taxon>Adinetida</taxon>
        <taxon>Adinetidae</taxon>
        <taxon>Adineta</taxon>
    </lineage>
</organism>
<evidence type="ECO:0000313" key="3">
    <source>
        <dbReference type="Proteomes" id="UP000663860"/>
    </source>
</evidence>
<dbReference type="Gene3D" id="3.80.10.10">
    <property type="entry name" value="Ribonuclease Inhibitor"/>
    <property type="match status" value="1"/>
</dbReference>
<dbReference type="EMBL" id="CAJNOE010000522">
    <property type="protein sequence ID" value="CAF1255020.1"/>
    <property type="molecule type" value="Genomic_DNA"/>
</dbReference>
<sequence length="1160" mass="138007">MWVVKYSSPALGSIIIIACTSYTCFKNLSNEVLYEIFEYLDGCDIYKSFSNLNNRLQNLIISSLFLLRITLDPISKPLLEYHCQQVIIPNSHRIRSLYLWDPSTYPQLMDTFFNYCIIDSTFHRLESIFLHGIGREKLLTTLVHLKSLPCLFTLTIFTNDKNYKDLDLGKIYQLIFSLPKLKYNRLCVPRYVLPIYIPHVINKKFSTIEYLVIDHFCTLDELNCLLHYTPQLRRLSCHGVIESDEEFKEDLSLKLPHLKYIYFQNCDASFDEFEVFIKEISSQLQIFNINIYWNKAYLDSNRWEQLITEYMPKLKIFYFHFNQYFYDDDRKINLRDSTDKFINQFNSPFWIERKLFREIQIYSRVSTFSIHSFRKQWIGRHKHMNNDTYSKQNSIEDNCLSNQEKTKHHIIQLTIGNSQYTELTWEFINKLKSTFEAIQFTHLSIEYDSMCIHMLLDILSSLPNIESLKLSSLPTFSTESLPIEDTENYLSVLATNKITKVKLAQVTEADEEEIEFFINLCPHIEYLEVDCWSDTDVSSLIKFIMNRMIRMPNLCFIIPTADENMVRTLAMAIDSETINDNTSYTCFKNLSNEVLYEIFEYLDGCDIYKSFSNLNNRLQNLIISSLFLLRITLDPISKPLLEYHCQQVIIPNSHRIRSLYLWDPSTYPQLMDTFFNYCIIDSTFHRLESIFLHGIGREKLLTTLVHLKSLPCLFTLTIFTNDKNYKDLDLGKIYQLIFSLPKLKYNRLCVPRYVLPIYIPHVINKKFSTIEYLVIDHFCTLDELNCLLHYTPQLRRLSCHGVIESDEEFKEDLSLKLPHLKYIYFQNCDASFDEFEVFIKEISSQLQIFNINIYWNKAYLDSNRWEQLITEYMPKLKIFYFHFNQYFYDDDRKINLRDSTDKFINQFNSPFWIERKWFRELRIDCEEMNFSIHSYRKKWIDRCEHLNTDTYSKQSLIEDNYISNQEKTDHRMIQLTIQDAEHTELNWEFLNKLKSTFKAIQFTHLDIEEDSMCIHMLLDILSSLPNIESLKLSWIPVLQLESVFIEDTKNYLSVLATNKITNVKLGQVGEEQEIQFFINLCPHMQYLEVECISDTDVPLFMKFIMNRRTRIPNICCLCFINPIADENMVKTLAKIIDSEIVNDNYTIQRSGNKISVHWTL</sequence>
<dbReference type="InterPro" id="IPR001810">
    <property type="entry name" value="F-box_dom"/>
</dbReference>
<name>A0A815AF34_9BILA</name>
<protein>
    <recommendedName>
        <fullName evidence="1">F-box domain-containing protein</fullName>
    </recommendedName>
</protein>
<dbReference type="SUPFAM" id="SSF52047">
    <property type="entry name" value="RNI-like"/>
    <property type="match status" value="2"/>
</dbReference>
<dbReference type="Proteomes" id="UP000663860">
    <property type="component" value="Unassembled WGS sequence"/>
</dbReference>